<dbReference type="Pfam" id="PF14244">
    <property type="entry name" value="Retrotran_gag_3"/>
    <property type="match status" value="1"/>
</dbReference>
<protein>
    <recommendedName>
        <fullName evidence="2">Retrotransposon Copia-like N-terminal domain-containing protein</fullName>
    </recommendedName>
</protein>
<evidence type="ECO:0000259" key="2">
    <source>
        <dbReference type="Pfam" id="PF14244"/>
    </source>
</evidence>
<dbReference type="PANTHER" id="PTHR37610">
    <property type="entry name" value="CCHC-TYPE DOMAIN-CONTAINING PROTEIN"/>
    <property type="match status" value="1"/>
</dbReference>
<evidence type="ECO:0000256" key="1">
    <source>
        <dbReference type="SAM" id="MobiDB-lite"/>
    </source>
</evidence>
<sequence>MADHIKVPPIGSPLYIYLSDSTGTPLTQVILTGKNYSTWAKAVRRALEAKNKASFVDGSIKQPASDHTDFHWWKMGQHLGVFSQGNVPLILKAEISLLRQNGRVVTEYFTKLKGLWDELADYNDVIVCTCAGSLITYDRHHVPIRGPRPITTTDGAVSHATFRGTPTGPEFSPGHDYTSTLPPLDSTAMESPLGSLGPTDPPQTNNSAEPSLTRPTMSEPTDPNTPVPILAQQAPPATTETTTPTTLASPPEPPTENSTPMVMAPQQPLIELPARATAPPEPHHPRRPPRPRHPSARLDDYHCYSAMPTPSCLVPSSSTSSGTVYPLEHFVNYNGFSQSHLAFLAALDSEVEPRDTCLSTAAPQRISGRTS</sequence>
<gene>
    <name evidence="3" type="ORF">SHERM_20362</name>
</gene>
<feature type="compositionally biased region" description="Low complexity" evidence="1">
    <location>
        <begin position="234"/>
        <end position="260"/>
    </location>
</feature>
<dbReference type="EMBL" id="CACSLK010024540">
    <property type="protein sequence ID" value="CAA0823195.1"/>
    <property type="molecule type" value="Genomic_DNA"/>
</dbReference>
<organism evidence="3 4">
    <name type="scientific">Striga hermonthica</name>
    <name type="common">Purple witchweed</name>
    <name type="synonym">Buchnera hermonthica</name>
    <dbReference type="NCBI Taxonomy" id="68872"/>
    <lineage>
        <taxon>Eukaryota</taxon>
        <taxon>Viridiplantae</taxon>
        <taxon>Streptophyta</taxon>
        <taxon>Embryophyta</taxon>
        <taxon>Tracheophyta</taxon>
        <taxon>Spermatophyta</taxon>
        <taxon>Magnoliopsida</taxon>
        <taxon>eudicotyledons</taxon>
        <taxon>Gunneridae</taxon>
        <taxon>Pentapetalae</taxon>
        <taxon>asterids</taxon>
        <taxon>lamiids</taxon>
        <taxon>Lamiales</taxon>
        <taxon>Orobanchaceae</taxon>
        <taxon>Buchnereae</taxon>
        <taxon>Striga</taxon>
    </lineage>
</organism>
<dbReference type="AlphaFoldDB" id="A0A9N7RBR8"/>
<evidence type="ECO:0000313" key="4">
    <source>
        <dbReference type="Proteomes" id="UP001153555"/>
    </source>
</evidence>
<feature type="compositionally biased region" description="Polar residues" evidence="1">
    <location>
        <begin position="202"/>
        <end position="224"/>
    </location>
</feature>
<reference evidence="3" key="1">
    <citation type="submission" date="2019-12" db="EMBL/GenBank/DDBJ databases">
        <authorList>
            <person name="Scholes J."/>
        </authorList>
    </citation>
    <scope>NUCLEOTIDE SEQUENCE</scope>
</reference>
<proteinExistence type="predicted"/>
<feature type="region of interest" description="Disordered" evidence="1">
    <location>
        <begin position="143"/>
        <end position="261"/>
    </location>
</feature>
<feature type="region of interest" description="Disordered" evidence="1">
    <location>
        <begin position="275"/>
        <end position="296"/>
    </location>
</feature>
<keyword evidence="4" id="KW-1185">Reference proteome</keyword>
<evidence type="ECO:0000313" key="3">
    <source>
        <dbReference type="EMBL" id="CAA0823195.1"/>
    </source>
</evidence>
<name>A0A9N7RBR8_STRHE</name>
<feature type="compositionally biased region" description="Basic residues" evidence="1">
    <location>
        <begin position="284"/>
        <end position="295"/>
    </location>
</feature>
<dbReference type="InterPro" id="IPR029472">
    <property type="entry name" value="Copia-like_N"/>
</dbReference>
<comment type="caution">
    <text evidence="3">The sequence shown here is derived from an EMBL/GenBank/DDBJ whole genome shotgun (WGS) entry which is preliminary data.</text>
</comment>
<accession>A0A9N7RBR8</accession>
<dbReference type="OrthoDB" id="1435198at2759"/>
<feature type="domain" description="Retrotransposon Copia-like N-terminal" evidence="2">
    <location>
        <begin position="19"/>
        <end position="64"/>
    </location>
</feature>
<dbReference type="Proteomes" id="UP001153555">
    <property type="component" value="Unassembled WGS sequence"/>
</dbReference>
<dbReference type="PANTHER" id="PTHR37610:SF97">
    <property type="entry name" value="RETROTRANSPOSON GAG DOMAIN-CONTAINING PROTEIN"/>
    <property type="match status" value="1"/>
</dbReference>